<keyword evidence="1" id="KW-0833">Ubl conjugation pathway</keyword>
<keyword evidence="4" id="KW-1185">Reference proteome</keyword>
<dbReference type="CDD" id="cd00195">
    <property type="entry name" value="UBCc_UEV"/>
    <property type="match status" value="1"/>
</dbReference>
<feature type="domain" description="UBC core" evidence="2">
    <location>
        <begin position="1"/>
        <end position="159"/>
    </location>
</feature>
<evidence type="ECO:0000313" key="4">
    <source>
        <dbReference type="Proteomes" id="UP000813444"/>
    </source>
</evidence>
<sequence>MAAQSGLGRKRLMLDISELIEHPYPNIDFRLCGDNMSSGCLILSPEGLQPLHLSVTFDQEYPLNPPSIRMNSQINHPNVYGSYICATILRKTEEYTPAYTLKAIAIQMLSFFGSESIEQEHGDRVVDLKKYQMLRDKLGGTTDRGFKCTRCDFDALSLREREGFIPRVVPGADASSVTEHSASIEAEPLQTLEPEPDSTRLDAEISINRLLDKDLLLVLENIDDFEHLMSFAQAWPRVSQLIRDYNIVRQRELQCFVLKKIYKTMKLGVGVSINRGHLASEFDLVSHQAFHALKIRQSVHNIPFTYWLPLPISWRHWKLVRDELVSTLQQMKLGLDNAPPIQVLYHFMNDIVVRLNEVANSRSNKRGYAPKDRSSLRHASEKAIESYFHLFHILACMACENPVIVAQANTMLQSFAEGKRSKVDCPSLGHLLVALLISDVEVTEDLRKAIIIEAITRNVVWLLDSKGANMPELAYLETSSVSAYRLEQTFLGSLTSYRLLMFSELFRRAARPAATGPQQKRKTLLEVRDELFVRHGAPPPGCASWLSSEVRRLHDVRAFPSFFREMGVKNIPTTGDFTALLRQTVTDSVAKGYSAWLPQHKALGLRLQVEPGVDCDSTLRAQAYEDSDLRLRGFSFFPNQDRNAQNRRRHVRQQR</sequence>
<evidence type="ECO:0000256" key="1">
    <source>
        <dbReference type="ARBA" id="ARBA00022786"/>
    </source>
</evidence>
<evidence type="ECO:0000313" key="3">
    <source>
        <dbReference type="EMBL" id="KAH7305323.1"/>
    </source>
</evidence>
<dbReference type="SUPFAM" id="SSF54495">
    <property type="entry name" value="UBC-like"/>
    <property type="match status" value="1"/>
</dbReference>
<dbReference type="Proteomes" id="UP000813444">
    <property type="component" value="Unassembled WGS sequence"/>
</dbReference>
<dbReference type="Gene3D" id="3.10.110.10">
    <property type="entry name" value="Ubiquitin Conjugating Enzyme"/>
    <property type="match status" value="1"/>
</dbReference>
<name>A0A8K0SGK7_9HYPO</name>
<dbReference type="SMART" id="SM00212">
    <property type="entry name" value="UBCc"/>
    <property type="match status" value="1"/>
</dbReference>
<gene>
    <name evidence="3" type="ORF">B0I35DRAFT_444334</name>
</gene>
<dbReference type="InterPro" id="IPR016135">
    <property type="entry name" value="UBQ-conjugating_enzyme/RWD"/>
</dbReference>
<protein>
    <recommendedName>
        <fullName evidence="2">UBC core domain-containing protein</fullName>
    </recommendedName>
</protein>
<organism evidence="3 4">
    <name type="scientific">Stachybotrys elegans</name>
    <dbReference type="NCBI Taxonomy" id="80388"/>
    <lineage>
        <taxon>Eukaryota</taxon>
        <taxon>Fungi</taxon>
        <taxon>Dikarya</taxon>
        <taxon>Ascomycota</taxon>
        <taxon>Pezizomycotina</taxon>
        <taxon>Sordariomycetes</taxon>
        <taxon>Hypocreomycetidae</taxon>
        <taxon>Hypocreales</taxon>
        <taxon>Stachybotryaceae</taxon>
        <taxon>Stachybotrys</taxon>
    </lineage>
</organism>
<dbReference type="PROSITE" id="PS50127">
    <property type="entry name" value="UBC_2"/>
    <property type="match status" value="1"/>
</dbReference>
<dbReference type="AlphaFoldDB" id="A0A8K0SGK7"/>
<dbReference type="InterPro" id="IPR000608">
    <property type="entry name" value="UBC"/>
</dbReference>
<reference evidence="3" key="1">
    <citation type="journal article" date="2021" name="Nat. Commun.">
        <title>Genetic determinants of endophytism in the Arabidopsis root mycobiome.</title>
        <authorList>
            <person name="Mesny F."/>
            <person name="Miyauchi S."/>
            <person name="Thiergart T."/>
            <person name="Pickel B."/>
            <person name="Atanasova L."/>
            <person name="Karlsson M."/>
            <person name="Huettel B."/>
            <person name="Barry K.W."/>
            <person name="Haridas S."/>
            <person name="Chen C."/>
            <person name="Bauer D."/>
            <person name="Andreopoulos W."/>
            <person name="Pangilinan J."/>
            <person name="LaButti K."/>
            <person name="Riley R."/>
            <person name="Lipzen A."/>
            <person name="Clum A."/>
            <person name="Drula E."/>
            <person name="Henrissat B."/>
            <person name="Kohler A."/>
            <person name="Grigoriev I.V."/>
            <person name="Martin F.M."/>
            <person name="Hacquard S."/>
        </authorList>
    </citation>
    <scope>NUCLEOTIDE SEQUENCE</scope>
    <source>
        <strain evidence="3">MPI-CAGE-CH-0235</strain>
    </source>
</reference>
<comment type="caution">
    <text evidence="3">The sequence shown here is derived from an EMBL/GenBank/DDBJ whole genome shotgun (WGS) entry which is preliminary data.</text>
</comment>
<proteinExistence type="predicted"/>
<dbReference type="EMBL" id="JAGPNK010000019">
    <property type="protein sequence ID" value="KAH7305323.1"/>
    <property type="molecule type" value="Genomic_DNA"/>
</dbReference>
<dbReference type="Pfam" id="PF00179">
    <property type="entry name" value="UQ_con"/>
    <property type="match status" value="1"/>
</dbReference>
<dbReference type="OrthoDB" id="109543at2759"/>
<accession>A0A8K0SGK7</accession>
<evidence type="ECO:0000259" key="2">
    <source>
        <dbReference type="PROSITE" id="PS50127"/>
    </source>
</evidence>
<dbReference type="PANTHER" id="PTHR24067">
    <property type="entry name" value="UBIQUITIN-CONJUGATING ENZYME E2"/>
    <property type="match status" value="1"/>
</dbReference>
<dbReference type="InterPro" id="IPR050113">
    <property type="entry name" value="Ub_conjugating_enzyme"/>
</dbReference>